<dbReference type="InterPro" id="IPR001387">
    <property type="entry name" value="Cro/C1-type_HTH"/>
</dbReference>
<dbReference type="SUPFAM" id="SSF47413">
    <property type="entry name" value="lambda repressor-like DNA-binding domains"/>
    <property type="match status" value="2"/>
</dbReference>
<dbReference type="EMBL" id="JSCE01000183">
    <property type="protein sequence ID" value="KHM51624.1"/>
    <property type="molecule type" value="Genomic_DNA"/>
</dbReference>
<dbReference type="CDD" id="cd00093">
    <property type="entry name" value="HTH_XRE"/>
    <property type="match status" value="2"/>
</dbReference>
<protein>
    <recommendedName>
        <fullName evidence="2">HTH cro/C1-type domain-containing protein</fullName>
    </recommendedName>
</protein>
<keyword evidence="4" id="KW-1185">Reference proteome</keyword>
<dbReference type="PANTHER" id="PTHR46558:SF4">
    <property type="entry name" value="DNA-BIDING PHAGE PROTEIN"/>
    <property type="match status" value="1"/>
</dbReference>
<dbReference type="Gene3D" id="1.10.260.40">
    <property type="entry name" value="lambda repressor-like DNA-binding domains"/>
    <property type="match status" value="2"/>
</dbReference>
<dbReference type="GO" id="GO:0003677">
    <property type="term" value="F:DNA binding"/>
    <property type="evidence" value="ECO:0007669"/>
    <property type="project" value="UniProtKB-KW"/>
</dbReference>
<accession>A0A0B2JVF6</accession>
<comment type="caution">
    <text evidence="3">The sequence shown here is derived from an EMBL/GenBank/DDBJ whole genome shotgun (WGS) entry which is preliminary data.</text>
</comment>
<gene>
    <name evidence="3" type="ORF">NZ47_09595</name>
</gene>
<evidence type="ECO:0000259" key="2">
    <source>
        <dbReference type="PROSITE" id="PS50943"/>
    </source>
</evidence>
<dbReference type="PANTHER" id="PTHR46558">
    <property type="entry name" value="TRACRIPTIONAL REGULATORY PROTEIN-RELATED-RELATED"/>
    <property type="match status" value="1"/>
</dbReference>
<dbReference type="STRING" id="82374.NZ47_09595"/>
<dbReference type="SMART" id="SM00530">
    <property type="entry name" value="HTH_XRE"/>
    <property type="match status" value="2"/>
</dbReference>
<dbReference type="PROSITE" id="PS50943">
    <property type="entry name" value="HTH_CROC1"/>
    <property type="match status" value="2"/>
</dbReference>
<keyword evidence="1" id="KW-0238">DNA-binding</keyword>
<evidence type="ECO:0000313" key="4">
    <source>
        <dbReference type="Proteomes" id="UP000030993"/>
    </source>
</evidence>
<feature type="domain" description="HTH cro/C1-type" evidence="2">
    <location>
        <begin position="77"/>
        <end position="131"/>
    </location>
</feature>
<name>A0A0B2JVF6_9FIRM</name>
<dbReference type="Pfam" id="PF13443">
    <property type="entry name" value="HTH_26"/>
    <property type="match status" value="1"/>
</dbReference>
<evidence type="ECO:0000313" key="3">
    <source>
        <dbReference type="EMBL" id="KHM51624.1"/>
    </source>
</evidence>
<dbReference type="InterPro" id="IPR010982">
    <property type="entry name" value="Lambda_DNA-bd_dom_sf"/>
</dbReference>
<proteinExistence type="predicted"/>
<reference evidence="3 4" key="1">
    <citation type="journal article" date="2013" name="PLoS ONE">
        <title>Identification and characterization of three novel lipases belonging to families II and V from Anaerovibrio lipolyticus 5ST.</title>
        <authorList>
            <person name="Prive F."/>
            <person name="Kaderbhai N.N."/>
            <person name="Girdwood S."/>
            <person name="Worgan H.J."/>
            <person name="Pinloche E."/>
            <person name="Scollan N.D."/>
            <person name="Huws S.A."/>
            <person name="Newbold C.J."/>
        </authorList>
    </citation>
    <scope>NUCLEOTIDE SEQUENCE [LARGE SCALE GENOMIC DNA]</scope>
    <source>
        <strain evidence="3 4">5S</strain>
    </source>
</reference>
<dbReference type="AlphaFoldDB" id="A0A0B2JVF6"/>
<sequence length="278" mass="31980">MLPLNEAVDIAMAIKGYNKKKLAEKIEMSPSAFTDFLNGKTSKLDITKAQKIASVLDCTLDYLVGNDTINLDIGPCIKEERDSMNISSKELSEETKIPELIILKYEQGDEEVSEFLLGKICDYFSTTILEFMVKYDLYDEYIPEVFNGDVEAYESFKKAERADAMKEGSMKYPELKDIVEKGMYVVEGTPARRSYKFDLDFAVERIYGNPKGVWFWNENRPGDLEACLDEYILVIQQYGSKDLINELNRKLKENQDKSDEEKLDIAVRIYFKIFGGRE</sequence>
<organism evidence="3 4">
    <name type="scientific">Anaerovibrio lipolyticus</name>
    <dbReference type="NCBI Taxonomy" id="82374"/>
    <lineage>
        <taxon>Bacteria</taxon>
        <taxon>Bacillati</taxon>
        <taxon>Bacillota</taxon>
        <taxon>Negativicutes</taxon>
        <taxon>Selenomonadales</taxon>
        <taxon>Selenomonadaceae</taxon>
        <taxon>Anaerovibrio</taxon>
    </lineage>
</organism>
<feature type="domain" description="HTH cro/C1-type" evidence="2">
    <location>
        <begin position="15"/>
        <end position="63"/>
    </location>
</feature>
<dbReference type="RefSeq" id="WP_039209794.1">
    <property type="nucleotide sequence ID" value="NZ_JSCE01000183.1"/>
</dbReference>
<evidence type="ECO:0000256" key="1">
    <source>
        <dbReference type="ARBA" id="ARBA00023125"/>
    </source>
</evidence>
<dbReference type="Proteomes" id="UP000030993">
    <property type="component" value="Unassembled WGS sequence"/>
</dbReference>